<evidence type="ECO:0000313" key="7">
    <source>
        <dbReference type="EMBL" id="TWR31582.1"/>
    </source>
</evidence>
<dbReference type="Pfam" id="PF00877">
    <property type="entry name" value="NLPC_P60"/>
    <property type="match status" value="1"/>
</dbReference>
<gene>
    <name evidence="7" type="ORF">FPZ43_03670</name>
</gene>
<evidence type="ECO:0000256" key="5">
    <source>
        <dbReference type="ARBA" id="ARBA00022807"/>
    </source>
</evidence>
<evidence type="ECO:0000256" key="2">
    <source>
        <dbReference type="ARBA" id="ARBA00022670"/>
    </source>
</evidence>
<dbReference type="OrthoDB" id="9807055at2"/>
<dbReference type="GO" id="GO:0008234">
    <property type="term" value="F:cysteine-type peptidase activity"/>
    <property type="evidence" value="ECO:0007669"/>
    <property type="project" value="UniProtKB-KW"/>
</dbReference>
<dbReference type="PANTHER" id="PTHR47360">
    <property type="entry name" value="MUREIN DD-ENDOPEPTIDASE MEPS/MUREIN LD-CARBOXYPEPTIDASE"/>
    <property type="match status" value="1"/>
</dbReference>
<evidence type="ECO:0000313" key="8">
    <source>
        <dbReference type="Proteomes" id="UP000320042"/>
    </source>
</evidence>
<keyword evidence="5" id="KW-0788">Thiol protease</keyword>
<organism evidence="7 8">
    <name type="scientific">Mucilaginibacter pallidiroseus</name>
    <dbReference type="NCBI Taxonomy" id="2599295"/>
    <lineage>
        <taxon>Bacteria</taxon>
        <taxon>Pseudomonadati</taxon>
        <taxon>Bacteroidota</taxon>
        <taxon>Sphingobacteriia</taxon>
        <taxon>Sphingobacteriales</taxon>
        <taxon>Sphingobacteriaceae</taxon>
        <taxon>Mucilaginibacter</taxon>
    </lineage>
</organism>
<dbReference type="EMBL" id="VOEJ01000001">
    <property type="protein sequence ID" value="TWR31582.1"/>
    <property type="molecule type" value="Genomic_DNA"/>
</dbReference>
<dbReference type="InterPro" id="IPR038765">
    <property type="entry name" value="Papain-like_cys_pep_sf"/>
</dbReference>
<feature type="domain" description="NlpC/P60" evidence="6">
    <location>
        <begin position="72"/>
        <end position="198"/>
    </location>
</feature>
<dbReference type="Proteomes" id="UP000320042">
    <property type="component" value="Unassembled WGS sequence"/>
</dbReference>
<dbReference type="SUPFAM" id="SSF54001">
    <property type="entry name" value="Cysteine proteinases"/>
    <property type="match status" value="1"/>
</dbReference>
<keyword evidence="4" id="KW-0378">Hydrolase</keyword>
<dbReference type="GO" id="GO:0006508">
    <property type="term" value="P:proteolysis"/>
    <property type="evidence" value="ECO:0007669"/>
    <property type="project" value="UniProtKB-KW"/>
</dbReference>
<keyword evidence="2" id="KW-0645">Protease</keyword>
<name>A0A563UJN3_9SPHI</name>
<dbReference type="InterPro" id="IPR000064">
    <property type="entry name" value="NLP_P60_dom"/>
</dbReference>
<protein>
    <submittedName>
        <fullName evidence="7">NlpC/P60 family protein</fullName>
    </submittedName>
</protein>
<keyword evidence="3" id="KW-0732">Signal</keyword>
<keyword evidence="8" id="KW-1185">Reference proteome</keyword>
<proteinExistence type="inferred from homology"/>
<dbReference type="PANTHER" id="PTHR47360:SF1">
    <property type="entry name" value="ENDOPEPTIDASE NLPC-RELATED"/>
    <property type="match status" value="1"/>
</dbReference>
<dbReference type="PROSITE" id="PS51257">
    <property type="entry name" value="PROKAR_LIPOPROTEIN"/>
    <property type="match status" value="1"/>
</dbReference>
<sequence>MPLQRLYLKQIFFLITATVLLSACHSRKLTQRPTADAVNDMLAKQRGPYVMVKPDKEIADKYATIMQVKRNDIQNGRLYTFIEEWLGVPYRFGGMDKEGVDCSGLVSLLQLQVYDQPVPRTTAQQANAVKRKYEDELKEGDLVFFDFDGRQFSHVGVYLQNGYIVHASTRKGVIVVRLHDRGIYQYFSRAGSVTDHSTTN</sequence>
<accession>A0A563UJN3</accession>
<evidence type="ECO:0000256" key="4">
    <source>
        <dbReference type="ARBA" id="ARBA00022801"/>
    </source>
</evidence>
<comment type="caution">
    <text evidence="7">The sequence shown here is derived from an EMBL/GenBank/DDBJ whole genome shotgun (WGS) entry which is preliminary data.</text>
</comment>
<evidence type="ECO:0000259" key="6">
    <source>
        <dbReference type="PROSITE" id="PS51935"/>
    </source>
</evidence>
<dbReference type="AlphaFoldDB" id="A0A563UJN3"/>
<evidence type="ECO:0000256" key="3">
    <source>
        <dbReference type="ARBA" id="ARBA00022729"/>
    </source>
</evidence>
<dbReference type="PROSITE" id="PS51935">
    <property type="entry name" value="NLPC_P60"/>
    <property type="match status" value="1"/>
</dbReference>
<dbReference type="Gene3D" id="3.90.1720.10">
    <property type="entry name" value="endopeptidase domain like (from Nostoc punctiforme)"/>
    <property type="match status" value="1"/>
</dbReference>
<reference evidence="7 8" key="1">
    <citation type="submission" date="2019-07" db="EMBL/GenBank/DDBJ databases">
        <authorList>
            <person name="Kim J."/>
        </authorList>
    </citation>
    <scope>NUCLEOTIDE SEQUENCE [LARGE SCALE GENOMIC DNA]</scope>
    <source>
        <strain evidence="8">dk17</strain>
    </source>
</reference>
<comment type="similarity">
    <text evidence="1">Belongs to the peptidase C40 family.</text>
</comment>
<evidence type="ECO:0000256" key="1">
    <source>
        <dbReference type="ARBA" id="ARBA00007074"/>
    </source>
</evidence>
<dbReference type="InterPro" id="IPR052062">
    <property type="entry name" value="Murein_DD/LD_carboxypeptidase"/>
</dbReference>